<protein>
    <recommendedName>
        <fullName evidence="4">Outer membrane efflux protein</fullName>
    </recommendedName>
</protein>
<dbReference type="EMBL" id="CP036349">
    <property type="protein sequence ID" value="QDV74908.1"/>
    <property type="molecule type" value="Genomic_DNA"/>
</dbReference>
<evidence type="ECO:0000256" key="1">
    <source>
        <dbReference type="SAM" id="MobiDB-lite"/>
    </source>
</evidence>
<evidence type="ECO:0000313" key="2">
    <source>
        <dbReference type="EMBL" id="QDV74908.1"/>
    </source>
</evidence>
<dbReference type="Proteomes" id="UP000316426">
    <property type="component" value="Chromosome"/>
</dbReference>
<accession>A0A518KAU1</accession>
<proteinExistence type="predicted"/>
<organism evidence="2 3">
    <name type="scientific">Botrimarina mediterranea</name>
    <dbReference type="NCBI Taxonomy" id="2528022"/>
    <lineage>
        <taxon>Bacteria</taxon>
        <taxon>Pseudomonadati</taxon>
        <taxon>Planctomycetota</taxon>
        <taxon>Planctomycetia</taxon>
        <taxon>Pirellulales</taxon>
        <taxon>Lacipirellulaceae</taxon>
        <taxon>Botrimarina</taxon>
    </lineage>
</organism>
<gene>
    <name evidence="2" type="ORF">Spa11_31170</name>
</gene>
<sequence length="289" mass="31034">MLTSRVGAASDPQARTREENTRKMLEKMLAPRQGSQLSGSPMSLASVVSSAADRDEQARRVEAYWALSSAVADYYLGLDEMVEMSRLRQTLPTYSTALGEAETTLKTRLDTSLKAARAAQFRLSMLMGGGVAPLPSDTPFTGPYATRIETVFPEGAPAEARLIAELLPLRLAELQGAAADLAGSENWVDKVRNDQQNTSDGRGIVLALKLNALSRRAFVQIARDYNLQINRYSQLATPDHIDTGRLVAMLIRTAPTSAASADDALMAGFSAGSNSSASRTPSTNGPARR</sequence>
<name>A0A518KAU1_9BACT</name>
<feature type="region of interest" description="Disordered" evidence="1">
    <location>
        <begin position="270"/>
        <end position="289"/>
    </location>
</feature>
<feature type="region of interest" description="Disordered" evidence="1">
    <location>
        <begin position="1"/>
        <end position="20"/>
    </location>
</feature>
<reference evidence="2 3" key="1">
    <citation type="submission" date="2019-02" db="EMBL/GenBank/DDBJ databases">
        <title>Deep-cultivation of Planctomycetes and their phenomic and genomic characterization uncovers novel biology.</title>
        <authorList>
            <person name="Wiegand S."/>
            <person name="Jogler M."/>
            <person name="Boedeker C."/>
            <person name="Pinto D."/>
            <person name="Vollmers J."/>
            <person name="Rivas-Marin E."/>
            <person name="Kohn T."/>
            <person name="Peeters S.H."/>
            <person name="Heuer A."/>
            <person name="Rast P."/>
            <person name="Oberbeckmann S."/>
            <person name="Bunk B."/>
            <person name="Jeske O."/>
            <person name="Meyerdierks A."/>
            <person name="Storesund J.E."/>
            <person name="Kallscheuer N."/>
            <person name="Luecker S."/>
            <person name="Lage O.M."/>
            <person name="Pohl T."/>
            <person name="Merkel B.J."/>
            <person name="Hornburger P."/>
            <person name="Mueller R.-W."/>
            <person name="Bruemmer F."/>
            <person name="Labrenz M."/>
            <person name="Spormann A.M."/>
            <person name="Op den Camp H."/>
            <person name="Overmann J."/>
            <person name="Amann R."/>
            <person name="Jetten M.S.M."/>
            <person name="Mascher T."/>
            <person name="Medema M.H."/>
            <person name="Devos D.P."/>
            <person name="Kaster A.-K."/>
            <person name="Ovreas L."/>
            <person name="Rohde M."/>
            <person name="Galperin M.Y."/>
            <person name="Jogler C."/>
        </authorList>
    </citation>
    <scope>NUCLEOTIDE SEQUENCE [LARGE SCALE GENOMIC DNA]</scope>
    <source>
        <strain evidence="2 3">Spa11</strain>
    </source>
</reference>
<evidence type="ECO:0008006" key="4">
    <source>
        <dbReference type="Google" id="ProtNLM"/>
    </source>
</evidence>
<dbReference type="RefSeq" id="WP_231932962.1">
    <property type="nucleotide sequence ID" value="NZ_CP036349.1"/>
</dbReference>
<evidence type="ECO:0000313" key="3">
    <source>
        <dbReference type="Proteomes" id="UP000316426"/>
    </source>
</evidence>
<dbReference type="KEGG" id="bmei:Spa11_31170"/>
<dbReference type="AlphaFoldDB" id="A0A518KAU1"/>
<keyword evidence="3" id="KW-1185">Reference proteome</keyword>